<dbReference type="EMBL" id="CAUYUJ010019882">
    <property type="protein sequence ID" value="CAK0894329.1"/>
    <property type="molecule type" value="Genomic_DNA"/>
</dbReference>
<evidence type="ECO:0000256" key="2">
    <source>
        <dbReference type="SAM" id="MobiDB-lite"/>
    </source>
</evidence>
<reference evidence="3" key="1">
    <citation type="submission" date="2023-10" db="EMBL/GenBank/DDBJ databases">
        <authorList>
            <person name="Chen Y."/>
            <person name="Shah S."/>
            <person name="Dougan E. K."/>
            <person name="Thang M."/>
            <person name="Chan C."/>
        </authorList>
    </citation>
    <scope>NUCLEOTIDE SEQUENCE [LARGE SCALE GENOMIC DNA]</scope>
</reference>
<keyword evidence="4" id="KW-1185">Reference proteome</keyword>
<evidence type="ECO:0000313" key="3">
    <source>
        <dbReference type="EMBL" id="CAK0894329.1"/>
    </source>
</evidence>
<dbReference type="SMART" id="SM00028">
    <property type="entry name" value="TPR"/>
    <property type="match status" value="4"/>
</dbReference>
<dbReference type="InterPro" id="IPR019734">
    <property type="entry name" value="TPR_rpt"/>
</dbReference>
<dbReference type="Proteomes" id="UP001189429">
    <property type="component" value="Unassembled WGS sequence"/>
</dbReference>
<protein>
    <submittedName>
        <fullName evidence="3">Uncharacterized protein</fullName>
    </submittedName>
</protein>
<proteinExistence type="predicted"/>
<dbReference type="SUPFAM" id="SSF48452">
    <property type="entry name" value="TPR-like"/>
    <property type="match status" value="1"/>
</dbReference>
<evidence type="ECO:0000256" key="1">
    <source>
        <dbReference type="PROSITE-ProRule" id="PRU00339"/>
    </source>
</evidence>
<name>A0ABN9X818_9DINO</name>
<sequence length="381" mass="41537">MWIQLYRLNKCKDALEDIVPICRRRGGNWHIQGVQALAFTVWKQSKFEQAIELFHEIEELVGSSAALCENIGHSYSSIGNYDEASRYFRKALVCNDEEEKRGKKTGDRAGVLLGLGLIEERLGHLEKALIATREAQQLFRQRADGKPSSLVAKAGMSIAKILMKLSKLEGSEAKRKEMDEEAVEIERENVVLFEVTCGVESPLTASALRGLGEALLRTGGLKEAQETIARSYLLEAQKDAFDLLAVMEVHNLLFSAHMAAMQATGEIDRPAFRGYANLIDTAERRVRAMQQDSNAGAYYKVAGEMKAFAEDYEGAARLLSDAVALFETEEPDKVAGLIQSSLDLKEFCLKQAAVGSATAASGSAAAGAGARTSHGRASASE</sequence>
<gene>
    <name evidence="3" type="ORF">PCOR1329_LOCUS73400</name>
</gene>
<dbReference type="Gene3D" id="1.25.40.10">
    <property type="entry name" value="Tetratricopeptide repeat domain"/>
    <property type="match status" value="1"/>
</dbReference>
<accession>A0ABN9X818</accession>
<dbReference type="InterPro" id="IPR011990">
    <property type="entry name" value="TPR-like_helical_dom_sf"/>
</dbReference>
<dbReference type="Pfam" id="PF13181">
    <property type="entry name" value="TPR_8"/>
    <property type="match status" value="1"/>
</dbReference>
<feature type="region of interest" description="Disordered" evidence="2">
    <location>
        <begin position="360"/>
        <end position="381"/>
    </location>
</feature>
<organism evidence="3 4">
    <name type="scientific">Prorocentrum cordatum</name>
    <dbReference type="NCBI Taxonomy" id="2364126"/>
    <lineage>
        <taxon>Eukaryota</taxon>
        <taxon>Sar</taxon>
        <taxon>Alveolata</taxon>
        <taxon>Dinophyceae</taxon>
        <taxon>Prorocentrales</taxon>
        <taxon>Prorocentraceae</taxon>
        <taxon>Prorocentrum</taxon>
    </lineage>
</organism>
<feature type="repeat" description="TPR" evidence="1">
    <location>
        <begin position="65"/>
        <end position="98"/>
    </location>
</feature>
<comment type="caution">
    <text evidence="3">The sequence shown here is derived from an EMBL/GenBank/DDBJ whole genome shotgun (WGS) entry which is preliminary data.</text>
</comment>
<evidence type="ECO:0000313" key="4">
    <source>
        <dbReference type="Proteomes" id="UP001189429"/>
    </source>
</evidence>
<keyword evidence="1" id="KW-0802">TPR repeat</keyword>
<dbReference type="PROSITE" id="PS50005">
    <property type="entry name" value="TPR"/>
    <property type="match status" value="1"/>
</dbReference>